<organism evidence="1 2">
    <name type="scientific">Acanthoscelides obtectus</name>
    <name type="common">Bean weevil</name>
    <name type="synonym">Bruchus obtectus</name>
    <dbReference type="NCBI Taxonomy" id="200917"/>
    <lineage>
        <taxon>Eukaryota</taxon>
        <taxon>Metazoa</taxon>
        <taxon>Ecdysozoa</taxon>
        <taxon>Arthropoda</taxon>
        <taxon>Hexapoda</taxon>
        <taxon>Insecta</taxon>
        <taxon>Pterygota</taxon>
        <taxon>Neoptera</taxon>
        <taxon>Endopterygota</taxon>
        <taxon>Coleoptera</taxon>
        <taxon>Polyphaga</taxon>
        <taxon>Cucujiformia</taxon>
        <taxon>Chrysomeloidea</taxon>
        <taxon>Chrysomelidae</taxon>
        <taxon>Bruchinae</taxon>
        <taxon>Bruchini</taxon>
        <taxon>Acanthoscelides</taxon>
    </lineage>
</organism>
<dbReference type="OrthoDB" id="10253954at2759"/>
<dbReference type="AlphaFoldDB" id="A0A9P0LE65"/>
<dbReference type="EMBL" id="CAKOFQ010007216">
    <property type="protein sequence ID" value="CAH1995149.1"/>
    <property type="molecule type" value="Genomic_DNA"/>
</dbReference>
<comment type="caution">
    <text evidence="1">The sequence shown here is derived from an EMBL/GenBank/DDBJ whole genome shotgun (WGS) entry which is preliminary data.</text>
</comment>
<proteinExistence type="predicted"/>
<keyword evidence="2" id="KW-1185">Reference proteome</keyword>
<accession>A0A9P0LE65</accession>
<sequence>MTLALKDDGPHRMTIFRWYREFQRGNFTVEDAERKGRSRTYRTETCDNEQVVIEGHPSISRFKKFKGKIMETYLAIGRSNLLRLVDKTQVNNFNVAFAKYKVGMKSSDILGPKHTIALPPRLKPFYFSLLAPNQWYLVTASLPYCFVLTGIGGVVAPSPLCDLAANHTLTCFTCGDKHWCTWWPPTNIIDSDNIHLILSVWTQVPDRIVHVPDTEG</sequence>
<evidence type="ECO:0008006" key="3">
    <source>
        <dbReference type="Google" id="ProtNLM"/>
    </source>
</evidence>
<evidence type="ECO:0000313" key="2">
    <source>
        <dbReference type="Proteomes" id="UP001152888"/>
    </source>
</evidence>
<protein>
    <recommendedName>
        <fullName evidence="3">Mos1 transposase HTH domain-containing protein</fullName>
    </recommendedName>
</protein>
<name>A0A9P0LE65_ACAOB</name>
<reference evidence="1" key="1">
    <citation type="submission" date="2022-03" db="EMBL/GenBank/DDBJ databases">
        <authorList>
            <person name="Sayadi A."/>
        </authorList>
    </citation>
    <scope>NUCLEOTIDE SEQUENCE</scope>
</reference>
<dbReference type="Proteomes" id="UP001152888">
    <property type="component" value="Unassembled WGS sequence"/>
</dbReference>
<gene>
    <name evidence="1" type="ORF">ACAOBT_LOCUS22422</name>
</gene>
<evidence type="ECO:0000313" key="1">
    <source>
        <dbReference type="EMBL" id="CAH1995149.1"/>
    </source>
</evidence>